<dbReference type="EMBL" id="QMEU01000050">
    <property type="protein sequence ID" value="RAU93524.1"/>
    <property type="molecule type" value="Genomic_DNA"/>
</dbReference>
<name>A0A329KBC7_9MYCO</name>
<dbReference type="AlphaFoldDB" id="A0A329KBC7"/>
<comment type="caution">
    <text evidence="1">The sequence shown here is derived from an EMBL/GenBank/DDBJ whole genome shotgun (WGS) entry which is preliminary data.</text>
</comment>
<dbReference type="Proteomes" id="UP000250347">
    <property type="component" value="Unassembled WGS sequence"/>
</dbReference>
<protein>
    <submittedName>
        <fullName evidence="1">Uncharacterized protein</fullName>
    </submittedName>
</protein>
<sequence length="95" mass="10513">MLETLRSGSSDPRTGVVRSFVIFDVSRSLVRGALNNESFVEAPESFSDGSMGRMLSDLLTTCWPGVPVHTLRTRLIEDPSRLDAELQAHFGVFNE</sequence>
<gene>
    <name evidence="1" type="ORF">DQP58_16285</name>
</gene>
<proteinExistence type="predicted"/>
<organism evidence="1 2">
    <name type="scientific">Mycobacterium colombiense</name>
    <dbReference type="NCBI Taxonomy" id="339268"/>
    <lineage>
        <taxon>Bacteria</taxon>
        <taxon>Bacillati</taxon>
        <taxon>Actinomycetota</taxon>
        <taxon>Actinomycetes</taxon>
        <taxon>Mycobacteriales</taxon>
        <taxon>Mycobacteriaceae</taxon>
        <taxon>Mycobacterium</taxon>
        <taxon>Mycobacterium avium complex (MAC)</taxon>
    </lineage>
</organism>
<reference evidence="1 2" key="1">
    <citation type="submission" date="2018-06" db="EMBL/GenBank/DDBJ databases">
        <title>NTM in soil in Japan.</title>
        <authorList>
            <person name="Ohya K."/>
        </authorList>
    </citation>
    <scope>NUCLEOTIDE SEQUENCE [LARGE SCALE GENOMIC DNA]</scope>
    <source>
        <strain evidence="1 2">GF76</strain>
    </source>
</reference>
<accession>A0A329KBC7</accession>
<evidence type="ECO:0000313" key="2">
    <source>
        <dbReference type="Proteomes" id="UP000250347"/>
    </source>
</evidence>
<evidence type="ECO:0000313" key="1">
    <source>
        <dbReference type="EMBL" id="RAU93524.1"/>
    </source>
</evidence>